<dbReference type="GO" id="GO:0003677">
    <property type="term" value="F:DNA binding"/>
    <property type="evidence" value="ECO:0007669"/>
    <property type="project" value="UniProtKB-KW"/>
</dbReference>
<dbReference type="GO" id="GO:0003700">
    <property type="term" value="F:DNA-binding transcription factor activity"/>
    <property type="evidence" value="ECO:0007669"/>
    <property type="project" value="InterPro"/>
</dbReference>
<dbReference type="SUPFAM" id="SSF46785">
    <property type="entry name" value="Winged helix' DNA-binding domain"/>
    <property type="match status" value="1"/>
</dbReference>
<dbReference type="EMBL" id="MBTG01000048">
    <property type="protein sequence ID" value="OPH48128.1"/>
    <property type="molecule type" value="Genomic_DNA"/>
</dbReference>
<sequence>MLELNIENPDELVLVAHALSTDLRVNIIQLLNTKKLNINEIADALQIPVSTAASNVKILEKARLIETELLPATRGAMKVCTRTYNDIHIILNSQFYHVLPDKNCYEIEMPIGYFTNCQVSPTCGMANTEKMIIQEDSPAGFFHPDRFSAQIIWFRKGFVDYRFPLELPKGVKIQSVQFSFEICSEAPNYDNNWPSDISFWVNGVDVGIWTSPGDFGGRKGKLNPEWWQETSTQFGLLKTLVVDGAMTAIDNVQVSSVNLHQLALGNSSFIDLRLGVKDDATHKGGINLFGDKFGDYEQGIVMKVFYTV</sequence>
<dbReference type="InterPro" id="IPR036388">
    <property type="entry name" value="WH-like_DNA-bd_sf"/>
</dbReference>
<keyword evidence="4" id="KW-1185">Reference proteome</keyword>
<dbReference type="STRING" id="1469647.BC351_38805"/>
<dbReference type="Proteomes" id="UP000190626">
    <property type="component" value="Unassembled WGS sequence"/>
</dbReference>
<dbReference type="Gene3D" id="1.10.10.10">
    <property type="entry name" value="Winged helix-like DNA-binding domain superfamily/Winged helix DNA-binding domain"/>
    <property type="match status" value="1"/>
</dbReference>
<accession>A0A1V4HAG8</accession>
<dbReference type="Pfam" id="PF01022">
    <property type="entry name" value="HTH_5"/>
    <property type="match status" value="1"/>
</dbReference>
<dbReference type="CDD" id="cd00090">
    <property type="entry name" value="HTH_ARSR"/>
    <property type="match status" value="1"/>
</dbReference>
<comment type="caution">
    <text evidence="3">The sequence shown here is derived from an EMBL/GenBank/DDBJ whole genome shotgun (WGS) entry which is preliminary data.</text>
</comment>
<protein>
    <submittedName>
        <fullName evidence="3">ArsR family transcriptional regulator</fullName>
    </submittedName>
</protein>
<evidence type="ECO:0000256" key="1">
    <source>
        <dbReference type="ARBA" id="ARBA00023125"/>
    </source>
</evidence>
<dbReference type="InterPro" id="IPR036390">
    <property type="entry name" value="WH_DNA-bd_sf"/>
</dbReference>
<dbReference type="OrthoDB" id="9781958at2"/>
<name>A0A1V4HAG8_9BACL</name>
<gene>
    <name evidence="3" type="ORF">BC351_38805</name>
</gene>
<reference evidence="4" key="1">
    <citation type="submission" date="2016-07" db="EMBL/GenBank/DDBJ databases">
        <authorList>
            <person name="Florea S."/>
            <person name="Webb J.S."/>
            <person name="Jaromczyk J."/>
            <person name="Schardl C.L."/>
        </authorList>
    </citation>
    <scope>NUCLEOTIDE SEQUENCE [LARGE SCALE GENOMIC DNA]</scope>
    <source>
        <strain evidence="4">CY1</strain>
    </source>
</reference>
<proteinExistence type="predicted"/>
<evidence type="ECO:0000313" key="4">
    <source>
        <dbReference type="Proteomes" id="UP000190626"/>
    </source>
</evidence>
<evidence type="ECO:0000259" key="2">
    <source>
        <dbReference type="Pfam" id="PF01022"/>
    </source>
</evidence>
<dbReference type="InterPro" id="IPR011991">
    <property type="entry name" value="ArsR-like_HTH"/>
</dbReference>
<feature type="domain" description="HTH arsR-type" evidence="2">
    <location>
        <begin position="23"/>
        <end position="66"/>
    </location>
</feature>
<dbReference type="RefSeq" id="WP_079419538.1">
    <property type="nucleotide sequence ID" value="NZ_MBTG01000048.1"/>
</dbReference>
<evidence type="ECO:0000313" key="3">
    <source>
        <dbReference type="EMBL" id="OPH48128.1"/>
    </source>
</evidence>
<keyword evidence="1" id="KW-0238">DNA-binding</keyword>
<organism evidence="3 4">
    <name type="scientific">Paenibacillus ferrarius</name>
    <dbReference type="NCBI Taxonomy" id="1469647"/>
    <lineage>
        <taxon>Bacteria</taxon>
        <taxon>Bacillati</taxon>
        <taxon>Bacillota</taxon>
        <taxon>Bacilli</taxon>
        <taxon>Bacillales</taxon>
        <taxon>Paenibacillaceae</taxon>
        <taxon>Paenibacillus</taxon>
    </lineage>
</organism>
<dbReference type="AlphaFoldDB" id="A0A1V4HAG8"/>
<dbReference type="InterPro" id="IPR001845">
    <property type="entry name" value="HTH_ArsR_DNA-bd_dom"/>
</dbReference>